<organism evidence="3 4">
    <name type="scientific">Aeromicrobium choanae</name>
    <dbReference type="NCBI Taxonomy" id="1736691"/>
    <lineage>
        <taxon>Bacteria</taxon>
        <taxon>Bacillati</taxon>
        <taxon>Actinomycetota</taxon>
        <taxon>Actinomycetes</taxon>
        <taxon>Propionibacteriales</taxon>
        <taxon>Nocardioidaceae</taxon>
        <taxon>Aeromicrobium</taxon>
    </lineage>
</organism>
<reference evidence="4" key="1">
    <citation type="submission" date="2017-02" db="EMBL/GenBank/DDBJ databases">
        <authorList>
            <person name="Varghese N."/>
            <person name="Submissions S."/>
        </authorList>
    </citation>
    <scope>NUCLEOTIDE SEQUENCE [LARGE SCALE GENOMIC DNA]</scope>
    <source>
        <strain evidence="4">9H-4</strain>
    </source>
</reference>
<evidence type="ECO:0000313" key="4">
    <source>
        <dbReference type="Proteomes" id="UP000191040"/>
    </source>
</evidence>
<feature type="transmembrane region" description="Helical" evidence="1">
    <location>
        <begin position="176"/>
        <end position="201"/>
    </location>
</feature>
<keyword evidence="4" id="KW-1185">Reference proteome</keyword>
<dbReference type="OrthoDB" id="3190163at2"/>
<accession>A0A1T4Z7U0</accession>
<dbReference type="Pfam" id="PF03703">
    <property type="entry name" value="bPH_2"/>
    <property type="match status" value="3"/>
</dbReference>
<dbReference type="STRING" id="1736691.SAMN06295964_3123"/>
<feature type="domain" description="YdbS-like PH" evidence="2">
    <location>
        <begin position="237"/>
        <end position="317"/>
    </location>
</feature>
<name>A0A1T4Z7U0_9ACTN</name>
<evidence type="ECO:0000259" key="2">
    <source>
        <dbReference type="Pfam" id="PF03703"/>
    </source>
</evidence>
<protein>
    <submittedName>
        <fullName evidence="3">Putative membrane protein</fullName>
    </submittedName>
</protein>
<dbReference type="InterPro" id="IPR005182">
    <property type="entry name" value="YdbS-like_PH"/>
</dbReference>
<dbReference type="AlphaFoldDB" id="A0A1T4Z7U0"/>
<evidence type="ECO:0000313" key="3">
    <source>
        <dbReference type="EMBL" id="SKB10137.1"/>
    </source>
</evidence>
<feature type="transmembrane region" description="Helical" evidence="1">
    <location>
        <begin position="12"/>
        <end position="35"/>
    </location>
</feature>
<evidence type="ECO:0000256" key="1">
    <source>
        <dbReference type="SAM" id="Phobius"/>
    </source>
</evidence>
<feature type="domain" description="YdbS-like PH" evidence="2">
    <location>
        <begin position="63"/>
        <end position="141"/>
    </location>
</feature>
<gene>
    <name evidence="3" type="ORF">SAMN06295964_3123</name>
</gene>
<dbReference type="RefSeq" id="WP_078701002.1">
    <property type="nucleotide sequence ID" value="NZ_LT796768.1"/>
</dbReference>
<sequence>MAPASEAHRTHPLTALLQGLIWGAGVAVAVSWQALDFSDPQWWTLASLPAGFVLGAVAGWVSWLFTRYVIDDQEVRVEKGVLFKSSRRIPFERLQSVDINEPLIARLVGLSELTIEMAGGSDSRTRLRFLTLTESRRLRRLLLERAHGTPQETEGDGGVPLEEHRQVLHIVPPDRIIIGTLLSLDFVATVLAAVGSIGFALFTETGWALLAILIPALWGIGQMITNRIFAQWDFTLSRSPRGLRIERGLLSRSSQTIPYDRVQGIAVVEPIVWRRYRWSRLDVDVAGYGATSDDSGGVSSTTLLPIADLDLAQRIVDELIPDPDRGTGARVRPTSRSRIFAPIGWKYRWLESTAHTVTTATGWITRSRSIVPHHKVQSVEFSQGPLQRRLRVASVHVHTPDGPVSAKAAHLDAEVARRVSFEEVERAREARRVSRR</sequence>
<dbReference type="PANTHER" id="PTHR34473">
    <property type="entry name" value="UPF0699 TRANSMEMBRANE PROTEIN YDBS"/>
    <property type="match status" value="1"/>
</dbReference>
<dbReference type="EMBL" id="LT796768">
    <property type="protein sequence ID" value="SKB10137.1"/>
    <property type="molecule type" value="Genomic_DNA"/>
</dbReference>
<feature type="transmembrane region" description="Helical" evidence="1">
    <location>
        <begin position="207"/>
        <end position="229"/>
    </location>
</feature>
<keyword evidence="1" id="KW-1133">Transmembrane helix</keyword>
<keyword evidence="1" id="KW-0812">Transmembrane</keyword>
<dbReference type="InterPro" id="IPR014529">
    <property type="entry name" value="UCP026631"/>
</dbReference>
<dbReference type="PANTHER" id="PTHR34473:SF2">
    <property type="entry name" value="UPF0699 TRANSMEMBRANE PROTEIN YDBT"/>
    <property type="match status" value="1"/>
</dbReference>
<keyword evidence="1" id="KW-0472">Membrane</keyword>
<dbReference type="Proteomes" id="UP000191040">
    <property type="component" value="Chromosome I"/>
</dbReference>
<dbReference type="PIRSF" id="PIRSF026631">
    <property type="entry name" value="UCP026631"/>
    <property type="match status" value="1"/>
</dbReference>
<proteinExistence type="predicted"/>
<feature type="domain" description="YdbS-like PH" evidence="2">
    <location>
        <begin position="345"/>
        <end position="419"/>
    </location>
</feature>
<feature type="transmembrane region" description="Helical" evidence="1">
    <location>
        <begin position="41"/>
        <end position="66"/>
    </location>
</feature>